<dbReference type="EMBL" id="CP113836">
    <property type="protein sequence ID" value="WAL67823.1"/>
    <property type="molecule type" value="Genomic_DNA"/>
</dbReference>
<feature type="transmembrane region" description="Helical" evidence="2">
    <location>
        <begin position="95"/>
        <end position="117"/>
    </location>
</feature>
<dbReference type="Proteomes" id="UP001163203">
    <property type="component" value="Chromosome"/>
</dbReference>
<protein>
    <recommendedName>
        <fullName evidence="5">DUF4383 domain-containing protein</fullName>
    </recommendedName>
</protein>
<dbReference type="RefSeq" id="WP_268757918.1">
    <property type="nucleotide sequence ID" value="NZ_CP113836.1"/>
</dbReference>
<evidence type="ECO:0000313" key="3">
    <source>
        <dbReference type="EMBL" id="WAL67823.1"/>
    </source>
</evidence>
<feature type="transmembrane region" description="Helical" evidence="2">
    <location>
        <begin position="129"/>
        <end position="154"/>
    </location>
</feature>
<feature type="transmembrane region" description="Helical" evidence="2">
    <location>
        <begin position="61"/>
        <end position="83"/>
    </location>
</feature>
<feature type="region of interest" description="Disordered" evidence="1">
    <location>
        <begin position="170"/>
        <end position="199"/>
    </location>
</feature>
<evidence type="ECO:0008006" key="5">
    <source>
        <dbReference type="Google" id="ProtNLM"/>
    </source>
</evidence>
<keyword evidence="4" id="KW-1185">Reference proteome</keyword>
<keyword evidence="2" id="KW-1133">Transmembrane helix</keyword>
<proteinExistence type="predicted"/>
<evidence type="ECO:0000313" key="4">
    <source>
        <dbReference type="Proteomes" id="UP001163203"/>
    </source>
</evidence>
<name>A0ABY7BAV3_9PSEU</name>
<evidence type="ECO:0000256" key="2">
    <source>
        <dbReference type="SAM" id="Phobius"/>
    </source>
</evidence>
<gene>
    <name evidence="3" type="ORF">ORV05_08645</name>
</gene>
<keyword evidence="2" id="KW-0472">Membrane</keyword>
<keyword evidence="2" id="KW-0812">Transmembrane</keyword>
<feature type="compositionally biased region" description="Pro residues" evidence="1">
    <location>
        <begin position="173"/>
        <end position="199"/>
    </location>
</feature>
<sequence>MTTTAARPDRKPPAAVFAGSYLFAGVAALALVSAIGALFAIPELGHYASERAADDAAGEFATTGLVLYAVLAVVFSFLCLLLAVLDGHGRSSARVLTWVLGGLTVCFNGGLLIIGPYDSVPWYRNLTQLAAVATVLLVTGSATLLALPASHGYFRAMRAARRQRLLRAGPPSGYLPPGHPMPPPGYQPPPSLGQRMPPQ</sequence>
<accession>A0ABY7BAV3</accession>
<feature type="transmembrane region" description="Helical" evidence="2">
    <location>
        <begin position="21"/>
        <end position="41"/>
    </location>
</feature>
<organism evidence="3 4">
    <name type="scientific">Amycolatopsis cynarae</name>
    <dbReference type="NCBI Taxonomy" id="2995223"/>
    <lineage>
        <taxon>Bacteria</taxon>
        <taxon>Bacillati</taxon>
        <taxon>Actinomycetota</taxon>
        <taxon>Actinomycetes</taxon>
        <taxon>Pseudonocardiales</taxon>
        <taxon>Pseudonocardiaceae</taxon>
        <taxon>Amycolatopsis</taxon>
    </lineage>
</organism>
<evidence type="ECO:0000256" key="1">
    <source>
        <dbReference type="SAM" id="MobiDB-lite"/>
    </source>
</evidence>
<reference evidence="3" key="1">
    <citation type="submission" date="2022-11" db="EMBL/GenBank/DDBJ databases">
        <authorList>
            <person name="Mo P."/>
        </authorList>
    </citation>
    <scope>NUCLEOTIDE SEQUENCE</scope>
    <source>
        <strain evidence="3">HUAS 11-8</strain>
    </source>
</reference>